<feature type="transmembrane region" description="Helical" evidence="1">
    <location>
        <begin position="169"/>
        <end position="195"/>
    </location>
</feature>
<dbReference type="Pfam" id="PF20182">
    <property type="entry name" value="DUF6545"/>
    <property type="match status" value="1"/>
</dbReference>
<evidence type="ECO:0000256" key="1">
    <source>
        <dbReference type="SAM" id="Phobius"/>
    </source>
</evidence>
<sequence length="371" mass="40662">MTELLLVGIAAAVFWKLYQWSRAPHDAPLRSVTLCLLSAALSYPVAMPGGASGVDTVAGHGTAKLIQNVLLLLTVYFLMCFYLYSADGQAARRRARREAVVVALVAVSITVAAESVPNEVFAGSFSTADMTIPQIAFFYGGAGLYLMYALGVAGRWTRRYARMSRRPHATGLWMAAIGLTAMAVACAVRAVIVAIRWSGGTVPQPLMTGVAFLLVVSILLFVAGVTYPGARARITSLTLWPRHRRDHRRLTPLWQLLAEAYPENVLRPASPTLRDRWRARSVHRRYHRRIVECRDGLVDISPYLGYTAEDTEVLDLDPAELAERLRQAVTTIGKGALSPRQAVPLAIPQDDDREADVRQLIAVSDALRLSA</sequence>
<dbReference type="OrthoDB" id="3675041at2"/>
<feature type="transmembrane region" description="Helical" evidence="1">
    <location>
        <begin position="136"/>
        <end position="157"/>
    </location>
</feature>
<reference evidence="3 4" key="1">
    <citation type="submission" date="2015-10" db="EMBL/GenBank/DDBJ databases">
        <title>Draft genome sequence of Streptomyces sp. RV15, isolated from a marine sponge.</title>
        <authorList>
            <person name="Ruckert C."/>
            <person name="Abdelmohsen U.R."/>
            <person name="Winkler A."/>
            <person name="Hentschel U."/>
            <person name="Kalinowski J."/>
            <person name="Kampfer P."/>
            <person name="Glaeser S."/>
        </authorList>
    </citation>
    <scope>NUCLEOTIDE SEQUENCE [LARGE SCALE GENOMIC DNA]</scope>
    <source>
        <strain evidence="3 4">RV15</strain>
    </source>
</reference>
<keyword evidence="1" id="KW-0812">Transmembrane</keyword>
<dbReference type="InterPro" id="IPR046675">
    <property type="entry name" value="DUF6545"/>
</dbReference>
<keyword evidence="1" id="KW-0472">Membrane</keyword>
<evidence type="ECO:0000259" key="2">
    <source>
        <dbReference type="Pfam" id="PF20182"/>
    </source>
</evidence>
<dbReference type="InterPro" id="IPR050039">
    <property type="entry name" value="MAB_1171c-like"/>
</dbReference>
<evidence type="ECO:0000313" key="3">
    <source>
        <dbReference type="EMBL" id="KUO20784.1"/>
    </source>
</evidence>
<evidence type="ECO:0000313" key="4">
    <source>
        <dbReference type="Proteomes" id="UP000053260"/>
    </source>
</evidence>
<feature type="transmembrane region" description="Helical" evidence="1">
    <location>
        <begin position="207"/>
        <end position="227"/>
    </location>
</feature>
<gene>
    <name evidence="3" type="ORF">AQJ91_12830</name>
</gene>
<dbReference type="NCBIfam" id="NF042915">
    <property type="entry name" value="MAB_1171c_fam"/>
    <property type="match status" value="1"/>
</dbReference>
<proteinExistence type="predicted"/>
<dbReference type="Proteomes" id="UP000053260">
    <property type="component" value="Unassembled WGS sequence"/>
</dbReference>
<feature type="transmembrane region" description="Helical" evidence="1">
    <location>
        <begin position="98"/>
        <end position="116"/>
    </location>
</feature>
<feature type="domain" description="DUF6545" evidence="2">
    <location>
        <begin position="240"/>
        <end position="368"/>
    </location>
</feature>
<keyword evidence="1" id="KW-1133">Transmembrane helix</keyword>
<keyword evidence="4" id="KW-1185">Reference proteome</keyword>
<dbReference type="RefSeq" id="WP_067019925.1">
    <property type="nucleotide sequence ID" value="NZ_KQ949080.1"/>
</dbReference>
<dbReference type="EMBL" id="LMXB01000031">
    <property type="protein sequence ID" value="KUO20784.1"/>
    <property type="molecule type" value="Genomic_DNA"/>
</dbReference>
<dbReference type="AlphaFoldDB" id="A0A101V1G3"/>
<dbReference type="STRING" id="909626.AQJ91_12830"/>
<feature type="transmembrane region" description="Helical" evidence="1">
    <location>
        <begin position="65"/>
        <end position="86"/>
    </location>
</feature>
<name>A0A101V1G3_9ACTN</name>
<organism evidence="3 4">
    <name type="scientific">Streptomyces dysideae</name>
    <dbReference type="NCBI Taxonomy" id="909626"/>
    <lineage>
        <taxon>Bacteria</taxon>
        <taxon>Bacillati</taxon>
        <taxon>Actinomycetota</taxon>
        <taxon>Actinomycetes</taxon>
        <taxon>Kitasatosporales</taxon>
        <taxon>Streptomycetaceae</taxon>
        <taxon>Streptomyces</taxon>
    </lineage>
</organism>
<protein>
    <recommendedName>
        <fullName evidence="2">DUF6545 domain-containing protein</fullName>
    </recommendedName>
</protein>
<comment type="caution">
    <text evidence="3">The sequence shown here is derived from an EMBL/GenBank/DDBJ whole genome shotgun (WGS) entry which is preliminary data.</text>
</comment>
<accession>A0A101V1G3</accession>